<reference evidence="3 4" key="1">
    <citation type="submission" date="2016-10" db="EMBL/GenBank/DDBJ databases">
        <authorList>
            <person name="de Groot N.N."/>
        </authorList>
    </citation>
    <scope>NUCLEOTIDE SEQUENCE [LARGE SCALE GENOMIC DNA]</scope>
    <source>
        <strain evidence="3 4">CGMCC 4.3519</strain>
    </source>
</reference>
<feature type="transmembrane region" description="Helical" evidence="1">
    <location>
        <begin position="20"/>
        <end position="53"/>
    </location>
</feature>
<protein>
    <recommendedName>
        <fullName evidence="2">Glycine zipper-like domain-containing protein</fullName>
    </recommendedName>
</protein>
<evidence type="ECO:0000313" key="4">
    <source>
        <dbReference type="Proteomes" id="UP000199055"/>
    </source>
</evidence>
<accession>A0A1H9EBQ5</accession>
<dbReference type="Proteomes" id="UP000199055">
    <property type="component" value="Unassembled WGS sequence"/>
</dbReference>
<dbReference type="AlphaFoldDB" id="A0A1H9EBQ5"/>
<evidence type="ECO:0000256" key="1">
    <source>
        <dbReference type="SAM" id="Phobius"/>
    </source>
</evidence>
<evidence type="ECO:0000313" key="3">
    <source>
        <dbReference type="EMBL" id="SEQ23059.1"/>
    </source>
</evidence>
<dbReference type="RefSeq" id="WP_093658698.1">
    <property type="nucleotide sequence ID" value="NZ_FOET01000005.1"/>
</dbReference>
<organism evidence="3 4">
    <name type="scientific">Streptomyces radiopugnans</name>
    <dbReference type="NCBI Taxonomy" id="403935"/>
    <lineage>
        <taxon>Bacteria</taxon>
        <taxon>Bacillati</taxon>
        <taxon>Actinomycetota</taxon>
        <taxon>Actinomycetes</taxon>
        <taxon>Kitasatosporales</taxon>
        <taxon>Streptomycetaceae</taxon>
        <taxon>Streptomyces</taxon>
    </lineage>
</organism>
<name>A0A1H9EBQ5_9ACTN</name>
<keyword evidence="4" id="KW-1185">Reference proteome</keyword>
<gene>
    <name evidence="3" type="ORF">SAMN05216481_10533</name>
</gene>
<dbReference type="Pfam" id="PF26273">
    <property type="entry name" value="Gly_zipper"/>
    <property type="match status" value="1"/>
</dbReference>
<proteinExistence type="predicted"/>
<keyword evidence="1" id="KW-1133">Transmembrane helix</keyword>
<dbReference type="EMBL" id="FOET01000005">
    <property type="protein sequence ID" value="SEQ23059.1"/>
    <property type="molecule type" value="Genomic_DNA"/>
</dbReference>
<keyword evidence="1" id="KW-0812">Transmembrane</keyword>
<keyword evidence="1" id="KW-0472">Membrane</keyword>
<dbReference type="InterPro" id="IPR058598">
    <property type="entry name" value="Gly_zipper-like_dom"/>
</dbReference>
<sequence>MTEGNGNSGGERPGNGDLATGISIGTAIGVALGLTVFDNIALGIGVGMAFGVALGSARRNRREPPGGSGDER</sequence>
<feature type="domain" description="Glycine zipper-like" evidence="2">
    <location>
        <begin position="15"/>
        <end position="57"/>
    </location>
</feature>
<evidence type="ECO:0000259" key="2">
    <source>
        <dbReference type="Pfam" id="PF26273"/>
    </source>
</evidence>